<evidence type="ECO:0000313" key="3">
    <source>
        <dbReference type="Proteomes" id="UP001279734"/>
    </source>
</evidence>
<accession>A0AAD3SUT2</accession>
<dbReference type="EMBL" id="BSYO01000017">
    <property type="protein sequence ID" value="GMH16982.1"/>
    <property type="molecule type" value="Genomic_DNA"/>
</dbReference>
<keyword evidence="3" id="KW-1185">Reference proteome</keyword>
<comment type="caution">
    <text evidence="2">The sequence shown here is derived from an EMBL/GenBank/DDBJ whole genome shotgun (WGS) entry which is preliminary data.</text>
</comment>
<dbReference type="AlphaFoldDB" id="A0AAD3SUT2"/>
<feature type="region of interest" description="Disordered" evidence="1">
    <location>
        <begin position="1"/>
        <end position="36"/>
    </location>
</feature>
<protein>
    <submittedName>
        <fullName evidence="2">Uncharacterized protein</fullName>
    </submittedName>
</protein>
<organism evidence="2 3">
    <name type="scientific">Nepenthes gracilis</name>
    <name type="common">Slender pitcher plant</name>
    <dbReference type="NCBI Taxonomy" id="150966"/>
    <lineage>
        <taxon>Eukaryota</taxon>
        <taxon>Viridiplantae</taxon>
        <taxon>Streptophyta</taxon>
        <taxon>Embryophyta</taxon>
        <taxon>Tracheophyta</taxon>
        <taxon>Spermatophyta</taxon>
        <taxon>Magnoliopsida</taxon>
        <taxon>eudicotyledons</taxon>
        <taxon>Gunneridae</taxon>
        <taxon>Pentapetalae</taxon>
        <taxon>Caryophyllales</taxon>
        <taxon>Nepenthaceae</taxon>
        <taxon>Nepenthes</taxon>
    </lineage>
</organism>
<sequence length="205" mass="22568">MDLRNSPLLPQHAKSPGPAEDMATDRSHPGPQSVCVSSSPIVASVLARLSSGNVQSNLATSVTIDPEDGFEKPSGKSRDVMLGKHRDAPAISQDICKVPRVKRAGPYSEFRGWELPKCCFLALSGLLVFHDMEGWLVYSWVGARLFQTLWSSWVLTWASLEVAALHQESPDETMVLALHHSYSWVRGGCFAPLHLSLKRVLCVYV</sequence>
<gene>
    <name evidence="2" type="ORF">Nepgr_018823</name>
</gene>
<dbReference type="Proteomes" id="UP001279734">
    <property type="component" value="Unassembled WGS sequence"/>
</dbReference>
<name>A0AAD3SUT2_NEPGR</name>
<reference evidence="2" key="1">
    <citation type="submission" date="2023-05" db="EMBL/GenBank/DDBJ databases">
        <title>Nepenthes gracilis genome sequencing.</title>
        <authorList>
            <person name="Fukushima K."/>
        </authorList>
    </citation>
    <scope>NUCLEOTIDE SEQUENCE</scope>
    <source>
        <strain evidence="2">SING2019-196</strain>
    </source>
</reference>
<proteinExistence type="predicted"/>
<evidence type="ECO:0000256" key="1">
    <source>
        <dbReference type="SAM" id="MobiDB-lite"/>
    </source>
</evidence>
<evidence type="ECO:0000313" key="2">
    <source>
        <dbReference type="EMBL" id="GMH16982.1"/>
    </source>
</evidence>